<dbReference type="PANTHER" id="PTHR24220">
    <property type="entry name" value="IMPORT ATP-BINDING PROTEIN"/>
    <property type="match status" value="1"/>
</dbReference>
<gene>
    <name evidence="4" type="primary">MCYN0719</name>
    <name evidence="4" type="ORF">NCTC10186_00133</name>
</gene>
<name>A0A449AYY4_9BACT</name>
<dbReference type="SUPFAM" id="SSF52540">
    <property type="entry name" value="P-loop containing nucleoside triphosphate hydrolases"/>
    <property type="match status" value="1"/>
</dbReference>
<dbReference type="GO" id="GO:0005886">
    <property type="term" value="C:plasma membrane"/>
    <property type="evidence" value="ECO:0007669"/>
    <property type="project" value="TreeGrafter"/>
</dbReference>
<proteinExistence type="predicted"/>
<dbReference type="Pfam" id="PF00005">
    <property type="entry name" value="ABC_tran"/>
    <property type="match status" value="1"/>
</dbReference>
<dbReference type="PROSITE" id="PS50893">
    <property type="entry name" value="ABC_TRANSPORTER_2"/>
    <property type="match status" value="1"/>
</dbReference>
<dbReference type="PROSITE" id="PS00211">
    <property type="entry name" value="ABC_TRANSPORTER_1"/>
    <property type="match status" value="1"/>
</dbReference>
<dbReference type="AlphaFoldDB" id="A0A449AYY4"/>
<dbReference type="InterPro" id="IPR017871">
    <property type="entry name" value="ABC_transporter-like_CS"/>
</dbReference>
<dbReference type="InterPro" id="IPR027417">
    <property type="entry name" value="P-loop_NTPase"/>
</dbReference>
<keyword evidence="4" id="KW-0378">Hydrolase</keyword>
<dbReference type="Proteomes" id="UP000289862">
    <property type="component" value="Chromosome"/>
</dbReference>
<reference evidence="4 5" key="1">
    <citation type="submission" date="2019-01" db="EMBL/GenBank/DDBJ databases">
        <authorList>
            <consortium name="Pathogen Informatics"/>
        </authorList>
    </citation>
    <scope>NUCLEOTIDE SEQUENCE [LARGE SCALE GENOMIC DNA]</scope>
    <source>
        <strain evidence="4 5">NCTC10186</strain>
    </source>
</reference>
<dbReference type="EMBL" id="LR215031">
    <property type="protein sequence ID" value="VEU72666.1"/>
    <property type="molecule type" value="Genomic_DNA"/>
</dbReference>
<evidence type="ECO:0000259" key="3">
    <source>
        <dbReference type="PROSITE" id="PS50893"/>
    </source>
</evidence>
<evidence type="ECO:0000313" key="5">
    <source>
        <dbReference type="Proteomes" id="UP000289862"/>
    </source>
</evidence>
<dbReference type="GO" id="GO:0016887">
    <property type="term" value="F:ATP hydrolysis activity"/>
    <property type="evidence" value="ECO:0007669"/>
    <property type="project" value="InterPro"/>
</dbReference>
<keyword evidence="1" id="KW-0547">Nucleotide-binding</keyword>
<accession>A0A449AYY4</accession>
<dbReference type="InterPro" id="IPR015854">
    <property type="entry name" value="ABC_transpr_LolD-like"/>
</dbReference>
<keyword evidence="2 4" id="KW-0067">ATP-binding</keyword>
<evidence type="ECO:0000256" key="2">
    <source>
        <dbReference type="ARBA" id="ARBA00022840"/>
    </source>
</evidence>
<keyword evidence="5" id="KW-1185">Reference proteome</keyword>
<dbReference type="GO" id="GO:0005524">
    <property type="term" value="F:ATP binding"/>
    <property type="evidence" value="ECO:0007669"/>
    <property type="project" value="UniProtKB-KW"/>
</dbReference>
<dbReference type="InterPro" id="IPR003593">
    <property type="entry name" value="AAA+_ATPase"/>
</dbReference>
<dbReference type="SMART" id="SM00382">
    <property type="entry name" value="AAA"/>
    <property type="match status" value="1"/>
</dbReference>
<dbReference type="RefSeq" id="WP_119571887.1">
    <property type="nucleotide sequence ID" value="NZ_LR215031.1"/>
</dbReference>
<sequence length="241" mass="27935">MIKFQQVQLQYNQKNLVLKNINLEFQNGQIIGLIGKSGCGKTTLLKSIFDHSLVVQGQIYVNDLDLQNRKNQKKINQKLTFIDQEGLYLEEYDFYHNLKFSYQNWSNFLFKTLKIFTKTELSTIWEELTFLGLENWAFVPLKNLSAGQKQRMNILRGLANDSQIILADEPTSNLDLNSSNKVMQLFVKQKQANKVVIIAIHDLEIALNYCDVLVAFKDQEVAGVFKPSEIKLNELKEYFDN</sequence>
<evidence type="ECO:0000313" key="4">
    <source>
        <dbReference type="EMBL" id="VEU72666.1"/>
    </source>
</evidence>
<feature type="domain" description="ABC transporter" evidence="3">
    <location>
        <begin position="2"/>
        <end position="240"/>
    </location>
</feature>
<dbReference type="GO" id="GO:0022857">
    <property type="term" value="F:transmembrane transporter activity"/>
    <property type="evidence" value="ECO:0007669"/>
    <property type="project" value="TreeGrafter"/>
</dbReference>
<dbReference type="KEGG" id="mgal:NCTC10186_00133"/>
<dbReference type="OrthoDB" id="389713at2"/>
<dbReference type="InterPro" id="IPR003439">
    <property type="entry name" value="ABC_transporter-like_ATP-bd"/>
</dbReference>
<protein>
    <submittedName>
        <fullName evidence="4">Alkylphosphonate ABC transporter, ATP-binding component</fullName>
        <ecNumber evidence="4">3.6.3.34</ecNumber>
    </submittedName>
</protein>
<dbReference type="Gene3D" id="3.40.50.300">
    <property type="entry name" value="P-loop containing nucleotide triphosphate hydrolases"/>
    <property type="match status" value="1"/>
</dbReference>
<organism evidence="4 5">
    <name type="scientific">Mycoplasmopsis gallopavonis</name>
    <dbReference type="NCBI Taxonomy" id="76629"/>
    <lineage>
        <taxon>Bacteria</taxon>
        <taxon>Bacillati</taxon>
        <taxon>Mycoplasmatota</taxon>
        <taxon>Mycoplasmoidales</taxon>
        <taxon>Metamycoplasmataceae</taxon>
        <taxon>Mycoplasmopsis</taxon>
    </lineage>
</organism>
<dbReference type="EC" id="3.6.3.34" evidence="4"/>
<evidence type="ECO:0000256" key="1">
    <source>
        <dbReference type="ARBA" id="ARBA00022741"/>
    </source>
</evidence>